<evidence type="ECO:0000313" key="2">
    <source>
        <dbReference type="Proteomes" id="UP000887574"/>
    </source>
</evidence>
<feature type="compositionally biased region" description="Polar residues" evidence="1">
    <location>
        <begin position="87"/>
        <end position="98"/>
    </location>
</feature>
<name>A0A915EMT0_9BILA</name>
<keyword evidence="2" id="KW-1185">Reference proteome</keyword>
<evidence type="ECO:0000256" key="1">
    <source>
        <dbReference type="SAM" id="MobiDB-lite"/>
    </source>
</evidence>
<dbReference type="Proteomes" id="UP000887574">
    <property type="component" value="Unplaced"/>
</dbReference>
<sequence>MAHNVDSRWLANVIAQVENQNRNQPTLQRREVISEVKKAAITELGSSSTDIVSAAKSKLTDYELLALPTDRGLQDRAQRKKKPIGLTASTNHGSLASNQREENQVQGRRCPHFIIVEAYEERSTDEYLKGIANNL</sequence>
<dbReference type="WBParaSite" id="jg7012">
    <property type="protein sequence ID" value="jg7012"/>
    <property type="gene ID" value="jg7012"/>
</dbReference>
<feature type="region of interest" description="Disordered" evidence="1">
    <location>
        <begin position="73"/>
        <end position="104"/>
    </location>
</feature>
<accession>A0A915EMT0</accession>
<reference evidence="3" key="1">
    <citation type="submission" date="2022-11" db="UniProtKB">
        <authorList>
            <consortium name="WormBaseParasite"/>
        </authorList>
    </citation>
    <scope>IDENTIFICATION</scope>
</reference>
<evidence type="ECO:0000313" key="3">
    <source>
        <dbReference type="WBParaSite" id="jg7012"/>
    </source>
</evidence>
<protein>
    <submittedName>
        <fullName evidence="3">Uncharacterized protein</fullName>
    </submittedName>
</protein>
<dbReference type="AlphaFoldDB" id="A0A915EMT0"/>
<proteinExistence type="predicted"/>
<organism evidence="2 3">
    <name type="scientific">Ditylenchus dipsaci</name>
    <dbReference type="NCBI Taxonomy" id="166011"/>
    <lineage>
        <taxon>Eukaryota</taxon>
        <taxon>Metazoa</taxon>
        <taxon>Ecdysozoa</taxon>
        <taxon>Nematoda</taxon>
        <taxon>Chromadorea</taxon>
        <taxon>Rhabditida</taxon>
        <taxon>Tylenchina</taxon>
        <taxon>Tylenchomorpha</taxon>
        <taxon>Sphaerularioidea</taxon>
        <taxon>Anguinidae</taxon>
        <taxon>Anguininae</taxon>
        <taxon>Ditylenchus</taxon>
    </lineage>
</organism>